<dbReference type="InParanoid" id="A0A665VNH8"/>
<dbReference type="GO" id="GO:0004713">
    <property type="term" value="F:protein tyrosine kinase activity"/>
    <property type="evidence" value="ECO:0007669"/>
    <property type="project" value="TreeGrafter"/>
</dbReference>
<dbReference type="GO" id="GO:0042771">
    <property type="term" value="P:intrinsic apoptotic signaling pathway in response to DNA damage by p53 class mediator"/>
    <property type="evidence" value="ECO:0007669"/>
    <property type="project" value="TreeGrafter"/>
</dbReference>
<dbReference type="AlphaFoldDB" id="A0A665VNH8"/>
<evidence type="ECO:0000256" key="1">
    <source>
        <dbReference type="ARBA" id="ARBA00022527"/>
    </source>
</evidence>
<evidence type="ECO:0000259" key="6">
    <source>
        <dbReference type="PROSITE" id="PS50011"/>
    </source>
</evidence>
<dbReference type="GO" id="GO:0004674">
    <property type="term" value="F:protein serine/threonine kinase activity"/>
    <property type="evidence" value="ECO:0007669"/>
    <property type="project" value="UniProtKB-KW"/>
</dbReference>
<dbReference type="PANTHER" id="PTHR24058">
    <property type="entry name" value="DUAL SPECIFICITY PROTEIN KINASE"/>
    <property type="match status" value="1"/>
</dbReference>
<keyword evidence="8" id="KW-1185">Reference proteome</keyword>
<reference evidence="7" key="2">
    <citation type="submission" date="2025-08" db="UniProtKB">
        <authorList>
            <consortium name="Ensembl"/>
        </authorList>
    </citation>
    <scope>IDENTIFICATION</scope>
</reference>
<feature type="domain" description="Protein kinase" evidence="6">
    <location>
        <begin position="20"/>
        <end position="258"/>
    </location>
</feature>
<dbReference type="GO" id="GO:0003714">
    <property type="term" value="F:transcription corepressor activity"/>
    <property type="evidence" value="ECO:0007669"/>
    <property type="project" value="TreeGrafter"/>
</dbReference>
<keyword evidence="1" id="KW-0723">Serine/threonine-protein kinase</keyword>
<proteinExistence type="predicted"/>
<sequence length="258" mass="29182">MSSSRPTKKQDIIQSNVTCYQVLDFSGEGSFGKVAKCLDLNTLKTVAVKIHKDSEDQFIQNEVEMLELIRSLDPEKSNIVTFIDSFRFNDLSCLAFEMLDMSLWDLMNERDWEPLSLHEIRSVTHQLLVAFQALMTIGIMHTDLKPDNVMLVNHKDQPFKIKLIDFGLALPSSKAMVGMQMQAISYRAPEVTLGLPLSESIDMWGVGCVMAFLYFAMAIFPDDCSYHWMKTMIHLLGGPDYHLTAGKFSWLVSLVGEG</sequence>
<dbReference type="InterPro" id="IPR050494">
    <property type="entry name" value="Ser_Thr_dual-spec_kinase"/>
</dbReference>
<evidence type="ECO:0000256" key="4">
    <source>
        <dbReference type="ARBA" id="ARBA00022777"/>
    </source>
</evidence>
<dbReference type="Pfam" id="PF00069">
    <property type="entry name" value="Pkinase"/>
    <property type="match status" value="1"/>
</dbReference>
<dbReference type="GO" id="GO:0005737">
    <property type="term" value="C:cytoplasm"/>
    <property type="evidence" value="ECO:0007669"/>
    <property type="project" value="TreeGrafter"/>
</dbReference>
<dbReference type="GO" id="GO:0016605">
    <property type="term" value="C:PML body"/>
    <property type="evidence" value="ECO:0007669"/>
    <property type="project" value="TreeGrafter"/>
</dbReference>
<dbReference type="PANTHER" id="PTHR24058:SF53">
    <property type="entry name" value="HOMEODOMAIN-INTERACTING PROTEIN KINASE 2"/>
    <property type="match status" value="1"/>
</dbReference>
<dbReference type="GO" id="GO:0007224">
    <property type="term" value="P:smoothened signaling pathway"/>
    <property type="evidence" value="ECO:0007669"/>
    <property type="project" value="TreeGrafter"/>
</dbReference>
<dbReference type="Gene3D" id="3.30.200.20">
    <property type="entry name" value="Phosphorylase Kinase, domain 1"/>
    <property type="match status" value="1"/>
</dbReference>
<dbReference type="SUPFAM" id="SSF56112">
    <property type="entry name" value="Protein kinase-like (PK-like)"/>
    <property type="match status" value="1"/>
</dbReference>
<dbReference type="InterPro" id="IPR008271">
    <property type="entry name" value="Ser/Thr_kinase_AS"/>
</dbReference>
<dbReference type="PROSITE" id="PS00108">
    <property type="entry name" value="PROTEIN_KINASE_ST"/>
    <property type="match status" value="1"/>
</dbReference>
<organism evidence="7 8">
    <name type="scientific">Echeneis naucrates</name>
    <name type="common">Live sharksucker</name>
    <dbReference type="NCBI Taxonomy" id="173247"/>
    <lineage>
        <taxon>Eukaryota</taxon>
        <taxon>Metazoa</taxon>
        <taxon>Chordata</taxon>
        <taxon>Craniata</taxon>
        <taxon>Vertebrata</taxon>
        <taxon>Euteleostomi</taxon>
        <taxon>Actinopterygii</taxon>
        <taxon>Neopterygii</taxon>
        <taxon>Teleostei</taxon>
        <taxon>Neoteleostei</taxon>
        <taxon>Acanthomorphata</taxon>
        <taxon>Carangaria</taxon>
        <taxon>Carangiformes</taxon>
        <taxon>Echeneidae</taxon>
        <taxon>Echeneis</taxon>
    </lineage>
</organism>
<evidence type="ECO:0000313" key="8">
    <source>
        <dbReference type="Proteomes" id="UP000472264"/>
    </source>
</evidence>
<protein>
    <recommendedName>
        <fullName evidence="6">Protein kinase domain-containing protein</fullName>
    </recommendedName>
</protein>
<accession>A0A665VNH8</accession>
<dbReference type="Gene3D" id="1.10.510.10">
    <property type="entry name" value="Transferase(Phosphotransferase) domain 1"/>
    <property type="match status" value="1"/>
</dbReference>
<dbReference type="GO" id="GO:0045944">
    <property type="term" value="P:positive regulation of transcription by RNA polymerase II"/>
    <property type="evidence" value="ECO:0007669"/>
    <property type="project" value="TreeGrafter"/>
</dbReference>
<dbReference type="PROSITE" id="PS50011">
    <property type="entry name" value="PROTEIN_KINASE_DOM"/>
    <property type="match status" value="1"/>
</dbReference>
<keyword evidence="5" id="KW-0067">ATP-binding</keyword>
<name>A0A665VNH8_ECHNA</name>
<dbReference type="Proteomes" id="UP000472264">
    <property type="component" value="Chromosome 15"/>
</dbReference>
<reference evidence="7" key="1">
    <citation type="submission" date="2021-04" db="EMBL/GenBank/DDBJ databases">
        <authorList>
            <consortium name="Wellcome Sanger Institute Data Sharing"/>
        </authorList>
    </citation>
    <scope>NUCLEOTIDE SEQUENCE [LARGE SCALE GENOMIC DNA]</scope>
</reference>
<dbReference type="InterPro" id="IPR000719">
    <property type="entry name" value="Prot_kinase_dom"/>
</dbReference>
<keyword evidence="4" id="KW-0418">Kinase</keyword>
<evidence type="ECO:0000256" key="3">
    <source>
        <dbReference type="ARBA" id="ARBA00022741"/>
    </source>
</evidence>
<reference evidence="7" key="3">
    <citation type="submission" date="2025-09" db="UniProtKB">
        <authorList>
            <consortium name="Ensembl"/>
        </authorList>
    </citation>
    <scope>IDENTIFICATION</scope>
</reference>
<evidence type="ECO:0000256" key="5">
    <source>
        <dbReference type="ARBA" id="ARBA00022840"/>
    </source>
</evidence>
<dbReference type="GO" id="GO:0003713">
    <property type="term" value="F:transcription coactivator activity"/>
    <property type="evidence" value="ECO:0007669"/>
    <property type="project" value="TreeGrafter"/>
</dbReference>
<evidence type="ECO:0000256" key="2">
    <source>
        <dbReference type="ARBA" id="ARBA00022679"/>
    </source>
</evidence>
<keyword evidence="3" id="KW-0547">Nucleotide-binding</keyword>
<dbReference type="GO" id="GO:0046332">
    <property type="term" value="F:SMAD binding"/>
    <property type="evidence" value="ECO:0007669"/>
    <property type="project" value="TreeGrafter"/>
</dbReference>
<dbReference type="InterPro" id="IPR011009">
    <property type="entry name" value="Kinase-like_dom_sf"/>
</dbReference>
<dbReference type="GO" id="GO:0005524">
    <property type="term" value="F:ATP binding"/>
    <property type="evidence" value="ECO:0007669"/>
    <property type="project" value="UniProtKB-KW"/>
</dbReference>
<dbReference type="Ensembl" id="ENSENLT00000034106.1">
    <property type="protein sequence ID" value="ENSENLP00000033173.1"/>
    <property type="gene ID" value="ENSENLG00000014617.1"/>
</dbReference>
<dbReference type="SMART" id="SM00220">
    <property type="entry name" value="S_TKc"/>
    <property type="match status" value="1"/>
</dbReference>
<keyword evidence="2" id="KW-0808">Transferase</keyword>
<evidence type="ECO:0000313" key="7">
    <source>
        <dbReference type="Ensembl" id="ENSENLP00000033173.1"/>
    </source>
</evidence>
<dbReference type="OMA" id="EMVAIRI"/>